<accession>A0A8J5CB26</accession>
<protein>
    <recommendedName>
        <fullName evidence="6">Synaptonemal complex protein 1</fullName>
    </recommendedName>
</protein>
<gene>
    <name evidence="4" type="ORF">ZIOFF_071061</name>
</gene>
<sequence length="891" mass="101621">MKSLGLSSLKSLENFRSLAGPLAGSARAPAVYNPRGSSDSTSYGSFVNLKLTAEKLVKDQASVKTDLELAQTKLRKASDQIHVLETKLQQSLNENAKLKVKQKEDTKLWGGLDSKLSSTNTICDQLTETLQHLADQTCAAEETKGFFEGKLENTSKALDEFDKILNDLSAKLESANTKIVTGKQEILELKHEKEEVEKCFQDHRDATKNAMLEKDVGIKELHGIIEDKVANLKSLDAQLEEMVNELNSKEDTCRCLRTTITNLEKEKSSLQSANIDFAQTIEKSSQDLAELRELLNGLVTMIAKLHTESASLTNQISMLFSSIGVYCDLVNKKEKLTSERAQYKFDKLHEEFKKCRSENDTVKFNNQEQKDQILELQKAQEFSIVQHADECRLAEANIRDLETKIKDLLSNKSSSEKLTKELMEKIKDLSQSNAMSEAKGKKLSENISSLEAQNRDLLDQLQLVTEDGAKESEALKNEISKHNHTITSLKSDLSQLHKVLDEKEQLLTRTYIDSMNVQVQESLVSAEIKLSEAKKQYDLMLEGKKLELSKHLKDLSQKNDQAISDIRKNCEMEKLDVAMAEKEKAYKIIKETERRCNEKIAENKEESQQCLMRVKEEHAAMHNQAYHASWVGQGDQAVGLDEVSQMEKNFEEKESKLLLQQREDLKRVQLQAENELRERISSLRKEHEFQIKAMMLQHEDESKKLQEELELQKSREEKQRTLLQLQWKVMSENQQVDQEANSKKEFSVSSIKLMEPSVRKEHKHALTSPESRRKDLSLSGVMRTPMSSIMKKVEKPSRNIPKHRRKVTRHEYEIETSNGTTVTKRRKTKSTVMFGEPNSQRLFHPQPLNAVHDTTKIKEVSRGNHPNATNIGDLFSEGSLNPYADDPYAFD</sequence>
<evidence type="ECO:0000256" key="1">
    <source>
        <dbReference type="ARBA" id="ARBA00023054"/>
    </source>
</evidence>
<feature type="coiled-coil region" evidence="2">
    <location>
        <begin position="384"/>
        <end position="536"/>
    </location>
</feature>
<name>A0A8J5CB26_ZINOF</name>
<feature type="coiled-coil region" evidence="2">
    <location>
        <begin position="643"/>
        <end position="726"/>
    </location>
</feature>
<evidence type="ECO:0000313" key="5">
    <source>
        <dbReference type="Proteomes" id="UP000734854"/>
    </source>
</evidence>
<organism evidence="4 5">
    <name type="scientific">Zingiber officinale</name>
    <name type="common">Ginger</name>
    <name type="synonym">Amomum zingiber</name>
    <dbReference type="NCBI Taxonomy" id="94328"/>
    <lineage>
        <taxon>Eukaryota</taxon>
        <taxon>Viridiplantae</taxon>
        <taxon>Streptophyta</taxon>
        <taxon>Embryophyta</taxon>
        <taxon>Tracheophyta</taxon>
        <taxon>Spermatophyta</taxon>
        <taxon>Magnoliopsida</taxon>
        <taxon>Liliopsida</taxon>
        <taxon>Zingiberales</taxon>
        <taxon>Zingiberaceae</taxon>
        <taxon>Zingiber</taxon>
    </lineage>
</organism>
<dbReference type="Proteomes" id="UP000734854">
    <property type="component" value="Unassembled WGS sequence"/>
</dbReference>
<dbReference type="EMBL" id="JACMSC010000021">
    <property type="protein sequence ID" value="KAG6470044.1"/>
    <property type="molecule type" value="Genomic_DNA"/>
</dbReference>
<proteinExistence type="predicted"/>
<dbReference type="GO" id="GO:0007131">
    <property type="term" value="P:reciprocal meiotic recombination"/>
    <property type="evidence" value="ECO:0007669"/>
    <property type="project" value="TreeGrafter"/>
</dbReference>
<dbReference type="PANTHER" id="PTHR23160:SF3">
    <property type="entry name" value="SYNAPTONEMAL COMPLEX PROTEIN 1-RELATED"/>
    <property type="match status" value="1"/>
</dbReference>
<feature type="coiled-coil region" evidence="2">
    <location>
        <begin position="575"/>
        <end position="617"/>
    </location>
</feature>
<feature type="region of interest" description="Disordered" evidence="3">
    <location>
        <begin position="757"/>
        <end position="776"/>
    </location>
</feature>
<feature type="coiled-coil region" evidence="2">
    <location>
        <begin position="67"/>
        <end position="101"/>
    </location>
</feature>
<feature type="region of interest" description="Disordered" evidence="3">
    <location>
        <begin position="856"/>
        <end position="891"/>
    </location>
</feature>
<evidence type="ECO:0000256" key="2">
    <source>
        <dbReference type="SAM" id="Coils"/>
    </source>
</evidence>
<comment type="caution">
    <text evidence="4">The sequence shown here is derived from an EMBL/GenBank/DDBJ whole genome shotgun (WGS) entry which is preliminary data.</text>
</comment>
<feature type="coiled-coil region" evidence="2">
    <location>
        <begin position="151"/>
        <end position="185"/>
    </location>
</feature>
<reference evidence="4 5" key="1">
    <citation type="submission" date="2020-08" db="EMBL/GenBank/DDBJ databases">
        <title>Plant Genome Project.</title>
        <authorList>
            <person name="Zhang R.-G."/>
        </authorList>
    </citation>
    <scope>NUCLEOTIDE SEQUENCE [LARGE SCALE GENOMIC DNA]</scope>
    <source>
        <tissue evidence="4">Rhizome</tissue>
    </source>
</reference>
<evidence type="ECO:0000313" key="4">
    <source>
        <dbReference type="EMBL" id="KAG6470044.1"/>
    </source>
</evidence>
<evidence type="ECO:0008006" key="6">
    <source>
        <dbReference type="Google" id="ProtNLM"/>
    </source>
</evidence>
<evidence type="ECO:0000256" key="3">
    <source>
        <dbReference type="SAM" id="MobiDB-lite"/>
    </source>
</evidence>
<dbReference type="PANTHER" id="PTHR23160">
    <property type="entry name" value="SYNAPTONEMAL COMPLEX PROTEIN-RELATED"/>
    <property type="match status" value="1"/>
</dbReference>
<dbReference type="SUPFAM" id="SSF57997">
    <property type="entry name" value="Tropomyosin"/>
    <property type="match status" value="1"/>
</dbReference>
<keyword evidence="5" id="KW-1185">Reference proteome</keyword>
<keyword evidence="1 2" id="KW-0175">Coiled coil</keyword>
<feature type="coiled-coil region" evidence="2">
    <location>
        <begin position="225"/>
        <end position="273"/>
    </location>
</feature>
<dbReference type="AlphaFoldDB" id="A0A8J5CB26"/>